<feature type="transmembrane region" description="Helical" evidence="1">
    <location>
        <begin position="72"/>
        <end position="90"/>
    </location>
</feature>
<evidence type="ECO:0000313" key="3">
    <source>
        <dbReference type="Proteomes" id="UP000590524"/>
    </source>
</evidence>
<keyword evidence="1" id="KW-1133">Transmembrane helix</keyword>
<sequence>MIARVVFDELSQIMLPWVMTRQILFSALLVVSSGYAFVKGGRPEQIGAATLLGGAGLSVLAASPAIHRFEHVETGILLTDLAILGIFLWLSLRSNRFWPMWVAAMLADEVIVHVMLQTVPNVVPRAYMHAIAVWSWLAQIVLIAATWRHQDRLKRRGADAPWKS</sequence>
<evidence type="ECO:0000256" key="1">
    <source>
        <dbReference type="SAM" id="Phobius"/>
    </source>
</evidence>
<dbReference type="RefSeq" id="WP_234893137.1">
    <property type="nucleotide sequence ID" value="NZ_JACIEU010000026.1"/>
</dbReference>
<gene>
    <name evidence="2" type="ORF">GGQ90_004688</name>
</gene>
<name>A0A7W6LWQ6_9SPHN</name>
<keyword evidence="1" id="KW-0812">Transmembrane</keyword>
<proteinExistence type="predicted"/>
<protein>
    <submittedName>
        <fullName evidence="2">Uncharacterized protein</fullName>
    </submittedName>
</protein>
<dbReference type="EMBL" id="JACIEU010000026">
    <property type="protein sequence ID" value="MBB4150877.1"/>
    <property type="molecule type" value="Genomic_DNA"/>
</dbReference>
<reference evidence="2 3" key="1">
    <citation type="submission" date="2020-08" db="EMBL/GenBank/DDBJ databases">
        <title>Genomic Encyclopedia of Type Strains, Phase IV (KMG-IV): sequencing the most valuable type-strain genomes for metagenomic binning, comparative biology and taxonomic classification.</title>
        <authorList>
            <person name="Goeker M."/>
        </authorList>
    </citation>
    <scope>NUCLEOTIDE SEQUENCE [LARGE SCALE GENOMIC DNA]</scope>
    <source>
        <strain evidence="2 3">DSM 19371</strain>
    </source>
</reference>
<keyword evidence="3" id="KW-1185">Reference proteome</keyword>
<feature type="transmembrane region" description="Helical" evidence="1">
    <location>
        <begin position="45"/>
        <end position="66"/>
    </location>
</feature>
<organism evidence="2 3">
    <name type="scientific">Sphingobium scionense</name>
    <dbReference type="NCBI Taxonomy" id="1404341"/>
    <lineage>
        <taxon>Bacteria</taxon>
        <taxon>Pseudomonadati</taxon>
        <taxon>Pseudomonadota</taxon>
        <taxon>Alphaproteobacteria</taxon>
        <taxon>Sphingomonadales</taxon>
        <taxon>Sphingomonadaceae</taxon>
        <taxon>Sphingobium</taxon>
    </lineage>
</organism>
<comment type="caution">
    <text evidence="2">The sequence shown here is derived from an EMBL/GenBank/DDBJ whole genome shotgun (WGS) entry which is preliminary data.</text>
</comment>
<keyword evidence="1" id="KW-0472">Membrane</keyword>
<feature type="transmembrane region" description="Helical" evidence="1">
    <location>
        <begin position="128"/>
        <end position="147"/>
    </location>
</feature>
<evidence type="ECO:0000313" key="2">
    <source>
        <dbReference type="EMBL" id="MBB4150877.1"/>
    </source>
</evidence>
<dbReference type="Proteomes" id="UP000590524">
    <property type="component" value="Unassembled WGS sequence"/>
</dbReference>
<accession>A0A7W6LWQ6</accession>
<feature type="transmembrane region" description="Helical" evidence="1">
    <location>
        <begin position="20"/>
        <end position="38"/>
    </location>
</feature>
<dbReference type="AlphaFoldDB" id="A0A7W6LWQ6"/>